<proteinExistence type="predicted"/>
<feature type="transmembrane region" description="Helical" evidence="1">
    <location>
        <begin position="132"/>
        <end position="154"/>
    </location>
</feature>
<evidence type="ECO:0000313" key="3">
    <source>
        <dbReference type="Proteomes" id="UP001519654"/>
    </source>
</evidence>
<keyword evidence="1" id="KW-0812">Transmembrane</keyword>
<keyword evidence="1" id="KW-1133">Transmembrane helix</keyword>
<feature type="transmembrane region" description="Helical" evidence="1">
    <location>
        <begin position="61"/>
        <end position="81"/>
    </location>
</feature>
<evidence type="ECO:0000313" key="2">
    <source>
        <dbReference type="EMBL" id="MBU2664124.1"/>
    </source>
</evidence>
<name>A0ABS5YKX3_9ACTN</name>
<dbReference type="Proteomes" id="UP001519654">
    <property type="component" value="Unassembled WGS sequence"/>
</dbReference>
<sequence length="173" mass="18135">MKKTDWILATLLTVGGVLLMVENISGIADESLVHPLSTNTWVMLPVFLLTTVPILWRRRHILAVVGVTVAAMAVHLVAFGWVTRCGAGLPLAFALSYAVARFAGNLRNQAIGLAGVLAVILLVLAQDSSIGGLPSGLEIALPGAALFYGIGLAVQNRSARKHAVQPAAEHATV</sequence>
<keyword evidence="3" id="KW-1185">Reference proteome</keyword>
<protein>
    <submittedName>
        <fullName evidence="2">Uncharacterized protein</fullName>
    </submittedName>
</protein>
<keyword evidence="1" id="KW-0472">Membrane</keyword>
<evidence type="ECO:0000256" key="1">
    <source>
        <dbReference type="SAM" id="Phobius"/>
    </source>
</evidence>
<feature type="transmembrane region" description="Helical" evidence="1">
    <location>
        <begin position="87"/>
        <end position="103"/>
    </location>
</feature>
<accession>A0ABS5YKX3</accession>
<feature type="transmembrane region" description="Helical" evidence="1">
    <location>
        <begin position="110"/>
        <end position="126"/>
    </location>
</feature>
<dbReference type="RefSeq" id="WP_215786399.1">
    <property type="nucleotide sequence ID" value="NZ_JAHKKG010000003.1"/>
</dbReference>
<dbReference type="EMBL" id="JAHKKG010000003">
    <property type="protein sequence ID" value="MBU2664124.1"/>
    <property type="molecule type" value="Genomic_DNA"/>
</dbReference>
<comment type="caution">
    <text evidence="2">The sequence shown here is derived from an EMBL/GenBank/DDBJ whole genome shotgun (WGS) entry which is preliminary data.</text>
</comment>
<organism evidence="2 3">
    <name type="scientific">Paractinoplanes bogorensis</name>
    <dbReference type="NCBI Taxonomy" id="1610840"/>
    <lineage>
        <taxon>Bacteria</taxon>
        <taxon>Bacillati</taxon>
        <taxon>Actinomycetota</taxon>
        <taxon>Actinomycetes</taxon>
        <taxon>Micromonosporales</taxon>
        <taxon>Micromonosporaceae</taxon>
        <taxon>Paractinoplanes</taxon>
    </lineage>
</organism>
<reference evidence="2 3" key="1">
    <citation type="submission" date="2021-06" db="EMBL/GenBank/DDBJ databases">
        <title>Actinoplanes lichenicola sp. nov., and Actinoplanes ovalisporus sp. nov., isolated from lichen in Thailand.</title>
        <authorList>
            <person name="Saeng-In P."/>
            <person name="Kanchanasin P."/>
            <person name="Yuki M."/>
            <person name="Kudo T."/>
            <person name="Ohkuma M."/>
            <person name="Phongsopitanun W."/>
            <person name="Tanasupawat S."/>
        </authorList>
    </citation>
    <scope>NUCLEOTIDE SEQUENCE [LARGE SCALE GENOMIC DNA]</scope>
    <source>
        <strain evidence="2 3">NBRC 110975</strain>
    </source>
</reference>
<feature type="transmembrane region" description="Helical" evidence="1">
    <location>
        <begin position="36"/>
        <end position="56"/>
    </location>
</feature>
<gene>
    <name evidence="2" type="ORF">KOI35_11535</name>
</gene>